<name>A0A397J004_9GLOM</name>
<gene>
    <name evidence="1" type="ORF">Glove_159g9</name>
</gene>
<protein>
    <submittedName>
        <fullName evidence="1">Uncharacterized protein</fullName>
    </submittedName>
</protein>
<evidence type="ECO:0000313" key="2">
    <source>
        <dbReference type="Proteomes" id="UP000266861"/>
    </source>
</evidence>
<organism evidence="1 2">
    <name type="scientific">Diversispora epigaea</name>
    <dbReference type="NCBI Taxonomy" id="1348612"/>
    <lineage>
        <taxon>Eukaryota</taxon>
        <taxon>Fungi</taxon>
        <taxon>Fungi incertae sedis</taxon>
        <taxon>Mucoromycota</taxon>
        <taxon>Glomeromycotina</taxon>
        <taxon>Glomeromycetes</taxon>
        <taxon>Diversisporales</taxon>
        <taxon>Diversisporaceae</taxon>
        <taxon>Diversispora</taxon>
    </lineage>
</organism>
<sequence>MSWIETQELKWFIKTIQSWTCWHNRGSRIKQRIVSFIHRKMPISKIQLSEEL</sequence>
<dbReference type="AlphaFoldDB" id="A0A397J004"/>
<accession>A0A397J004</accession>
<evidence type="ECO:0000313" key="1">
    <source>
        <dbReference type="EMBL" id="RHZ78604.1"/>
    </source>
</evidence>
<dbReference type="Proteomes" id="UP000266861">
    <property type="component" value="Unassembled WGS sequence"/>
</dbReference>
<keyword evidence="2" id="KW-1185">Reference proteome</keyword>
<dbReference type="EMBL" id="PQFF01000150">
    <property type="protein sequence ID" value="RHZ78604.1"/>
    <property type="molecule type" value="Genomic_DNA"/>
</dbReference>
<comment type="caution">
    <text evidence="1">The sequence shown here is derived from an EMBL/GenBank/DDBJ whole genome shotgun (WGS) entry which is preliminary data.</text>
</comment>
<reference evidence="1 2" key="1">
    <citation type="submission" date="2018-08" db="EMBL/GenBank/DDBJ databases">
        <title>Genome and evolution of the arbuscular mycorrhizal fungus Diversispora epigaea (formerly Glomus versiforme) and its bacterial endosymbionts.</title>
        <authorList>
            <person name="Sun X."/>
            <person name="Fei Z."/>
            <person name="Harrison M."/>
        </authorList>
    </citation>
    <scope>NUCLEOTIDE SEQUENCE [LARGE SCALE GENOMIC DNA]</scope>
    <source>
        <strain evidence="1 2">IT104</strain>
    </source>
</reference>
<proteinExistence type="predicted"/>